<feature type="compositionally biased region" description="Basic and acidic residues" evidence="1">
    <location>
        <begin position="454"/>
        <end position="473"/>
    </location>
</feature>
<name>A0A409WF46_PSICY</name>
<feature type="compositionally biased region" description="Polar residues" evidence="1">
    <location>
        <begin position="342"/>
        <end position="371"/>
    </location>
</feature>
<feature type="compositionally biased region" description="Low complexity" evidence="1">
    <location>
        <begin position="153"/>
        <end position="171"/>
    </location>
</feature>
<evidence type="ECO:0000256" key="1">
    <source>
        <dbReference type="SAM" id="MobiDB-lite"/>
    </source>
</evidence>
<feature type="compositionally biased region" description="Polar residues" evidence="1">
    <location>
        <begin position="294"/>
        <end position="305"/>
    </location>
</feature>
<feature type="compositionally biased region" description="Low complexity" evidence="1">
    <location>
        <begin position="424"/>
        <end position="453"/>
    </location>
</feature>
<gene>
    <name evidence="2" type="ORF">CVT25_010834</name>
</gene>
<accession>A0A409WF46</accession>
<dbReference type="EMBL" id="NHYD01003443">
    <property type="protein sequence ID" value="PPQ77139.1"/>
    <property type="molecule type" value="Genomic_DNA"/>
</dbReference>
<feature type="compositionally biased region" description="Polar residues" evidence="1">
    <location>
        <begin position="215"/>
        <end position="231"/>
    </location>
</feature>
<keyword evidence="3" id="KW-1185">Reference proteome</keyword>
<feature type="region of interest" description="Disordered" evidence="1">
    <location>
        <begin position="25"/>
        <end position="308"/>
    </location>
</feature>
<comment type="caution">
    <text evidence="2">The sequence shown here is derived from an EMBL/GenBank/DDBJ whole genome shotgun (WGS) entry which is preliminary data.</text>
</comment>
<dbReference type="AlphaFoldDB" id="A0A409WF46"/>
<reference evidence="2 3" key="1">
    <citation type="journal article" date="2018" name="Evol. Lett.">
        <title>Horizontal gene cluster transfer increased hallucinogenic mushroom diversity.</title>
        <authorList>
            <person name="Reynolds H.T."/>
            <person name="Vijayakumar V."/>
            <person name="Gluck-Thaler E."/>
            <person name="Korotkin H.B."/>
            <person name="Matheny P.B."/>
            <person name="Slot J.C."/>
        </authorList>
    </citation>
    <scope>NUCLEOTIDE SEQUENCE [LARGE SCALE GENOMIC DNA]</scope>
    <source>
        <strain evidence="2 3">2631</strain>
    </source>
</reference>
<evidence type="ECO:0000313" key="3">
    <source>
        <dbReference type="Proteomes" id="UP000283269"/>
    </source>
</evidence>
<feature type="compositionally biased region" description="Low complexity" evidence="1">
    <location>
        <begin position="58"/>
        <end position="73"/>
    </location>
</feature>
<feature type="compositionally biased region" description="Polar residues" evidence="1">
    <location>
        <begin position="238"/>
        <end position="249"/>
    </location>
</feature>
<feature type="compositionally biased region" description="Polar residues" evidence="1">
    <location>
        <begin position="134"/>
        <end position="144"/>
    </location>
</feature>
<feature type="region of interest" description="Disordered" evidence="1">
    <location>
        <begin position="341"/>
        <end position="473"/>
    </location>
</feature>
<proteinExistence type="predicted"/>
<organism evidence="2 3">
    <name type="scientific">Psilocybe cyanescens</name>
    <dbReference type="NCBI Taxonomy" id="93625"/>
    <lineage>
        <taxon>Eukaryota</taxon>
        <taxon>Fungi</taxon>
        <taxon>Dikarya</taxon>
        <taxon>Basidiomycota</taxon>
        <taxon>Agaricomycotina</taxon>
        <taxon>Agaricomycetes</taxon>
        <taxon>Agaricomycetidae</taxon>
        <taxon>Agaricales</taxon>
        <taxon>Agaricineae</taxon>
        <taxon>Strophariaceae</taxon>
        <taxon>Psilocybe</taxon>
    </lineage>
</organism>
<dbReference type="Proteomes" id="UP000283269">
    <property type="component" value="Unassembled WGS sequence"/>
</dbReference>
<sequence>MTYYANAPAPAAAPPVSNKQLSALLSQNNLSRRPSKLSPADRLSRPQGPSAAQVYAQAHTAPASIAPSPSSLPHNQHYPPQGVSSQGPNPKINALPVSLIPTHLASAGSSPKGRKDALPAKDSYGAYPGHRQQESNGNVQQPQGSAPLPNVLRPGPGRTTPPSTAASPQPTANSQNQSKAHGHEHVRHPSSPPQEVYSKYGQDEASAPNPYITGSGASPQNPYIAGNTTPPRNHANIGGNTTPNNSSNPYIGGNAPPSNPANLHAGGNVLPANPGLGPGRTQSIAPSPAGPSPYATQAQGTSYTGYISPPPSGPPLLWQQSTSGAIAASNATFSFPMPMIVSPTQEQPQHHSFSTYSEHNVSSTGYGQQYRQHPPPTHRTSSSRDEQTFDPYLQARYQSPLPLPPGASSSTSAAPSRPAPPTPAASAAVLTPAPAAPVTRVPTPPTKVSTPGPDRARVEALRRVEEEASRRREQELKDLELAMQLDRDLNLAEERAAAAAGSEAMPGRWQ</sequence>
<dbReference type="STRING" id="93625.A0A409WF46"/>
<feature type="compositionally biased region" description="Low complexity" evidence="1">
    <location>
        <begin position="406"/>
        <end position="416"/>
    </location>
</feature>
<protein>
    <submittedName>
        <fullName evidence="2">Uncharacterized protein</fullName>
    </submittedName>
</protein>
<dbReference type="InParanoid" id="A0A409WF46"/>
<evidence type="ECO:0000313" key="2">
    <source>
        <dbReference type="EMBL" id="PPQ77139.1"/>
    </source>
</evidence>